<dbReference type="EMBL" id="AJWZ01010710">
    <property type="protein sequence ID" value="EKC47681.1"/>
    <property type="molecule type" value="Genomic_DNA"/>
</dbReference>
<keyword evidence="1" id="KW-0418">Kinase</keyword>
<evidence type="ECO:0000313" key="1">
    <source>
        <dbReference type="EMBL" id="EKC47681.1"/>
    </source>
</evidence>
<comment type="caution">
    <text evidence="1">The sequence shown here is derived from an EMBL/GenBank/DDBJ whole genome shotgun (WGS) entry which is preliminary data.</text>
</comment>
<dbReference type="Gene3D" id="3.30.420.40">
    <property type="match status" value="1"/>
</dbReference>
<dbReference type="SUPFAM" id="SSF53067">
    <property type="entry name" value="Actin-like ATPase domain"/>
    <property type="match status" value="1"/>
</dbReference>
<protein>
    <submittedName>
        <fullName evidence="1">Glucokinase, ROK family</fullName>
    </submittedName>
</protein>
<dbReference type="Pfam" id="PF00480">
    <property type="entry name" value="ROK"/>
    <property type="match status" value="1"/>
</dbReference>
<accession>K1SK15</accession>
<reference evidence="1" key="1">
    <citation type="journal article" date="2013" name="Environ. Microbiol.">
        <title>Microbiota from the distal guts of lean and obese adolescents exhibit partial functional redundancy besides clear differences in community structure.</title>
        <authorList>
            <person name="Ferrer M."/>
            <person name="Ruiz A."/>
            <person name="Lanza F."/>
            <person name="Haange S.B."/>
            <person name="Oberbach A."/>
            <person name="Till H."/>
            <person name="Bargiela R."/>
            <person name="Campoy C."/>
            <person name="Segura M.T."/>
            <person name="Richter M."/>
            <person name="von Bergen M."/>
            <person name="Seifert J."/>
            <person name="Suarez A."/>
        </authorList>
    </citation>
    <scope>NUCLEOTIDE SEQUENCE</scope>
</reference>
<dbReference type="AlphaFoldDB" id="K1SK15"/>
<dbReference type="PANTHER" id="PTHR18964:SF149">
    <property type="entry name" value="BIFUNCTIONAL UDP-N-ACETYLGLUCOSAMINE 2-EPIMERASE_N-ACETYLMANNOSAMINE KINASE"/>
    <property type="match status" value="1"/>
</dbReference>
<gene>
    <name evidence="1" type="ORF">OBE_15578</name>
</gene>
<dbReference type="InterPro" id="IPR043129">
    <property type="entry name" value="ATPase_NBD"/>
</dbReference>
<organism evidence="1">
    <name type="scientific">human gut metagenome</name>
    <dbReference type="NCBI Taxonomy" id="408170"/>
    <lineage>
        <taxon>unclassified sequences</taxon>
        <taxon>metagenomes</taxon>
        <taxon>organismal metagenomes</taxon>
    </lineage>
</organism>
<dbReference type="PANTHER" id="PTHR18964">
    <property type="entry name" value="ROK (REPRESSOR, ORF, KINASE) FAMILY"/>
    <property type="match status" value="1"/>
</dbReference>
<dbReference type="InterPro" id="IPR000600">
    <property type="entry name" value="ROK"/>
</dbReference>
<name>K1SK15_9ZZZZ</name>
<dbReference type="CDD" id="cd23763">
    <property type="entry name" value="ASKHA_ATPase_ROK"/>
    <property type="match status" value="1"/>
</dbReference>
<proteinExistence type="predicted"/>
<sequence length="131" mass="13910">MKYYIGVDIGGTNIKAGVVDENAQLVSKISLKTNAADGYKSVLAVIIDAVEQAVQLSGEDIDRIKTIGVGCPGTMDNENGTVLYSNNLHWENVPLAKDLAEHFGKRIILENDANVAAYGEYLAGAAKGAKN</sequence>
<feature type="non-terminal residue" evidence="1">
    <location>
        <position position="131"/>
    </location>
</feature>
<keyword evidence="1" id="KW-0808">Transferase</keyword>
<dbReference type="GO" id="GO:0016301">
    <property type="term" value="F:kinase activity"/>
    <property type="evidence" value="ECO:0007669"/>
    <property type="project" value="UniProtKB-KW"/>
</dbReference>